<evidence type="ECO:0000256" key="1">
    <source>
        <dbReference type="SAM" id="SignalP"/>
    </source>
</evidence>
<organism evidence="2 3">
    <name type="scientific">Alligator mississippiensis</name>
    <name type="common">American alligator</name>
    <dbReference type="NCBI Taxonomy" id="8496"/>
    <lineage>
        <taxon>Eukaryota</taxon>
        <taxon>Metazoa</taxon>
        <taxon>Chordata</taxon>
        <taxon>Craniata</taxon>
        <taxon>Vertebrata</taxon>
        <taxon>Euteleostomi</taxon>
        <taxon>Archelosauria</taxon>
        <taxon>Archosauria</taxon>
        <taxon>Crocodylia</taxon>
        <taxon>Alligatoridae</taxon>
        <taxon>Alligatorinae</taxon>
        <taxon>Alligator</taxon>
    </lineage>
</organism>
<dbReference type="STRING" id="8496.A0A151PJ23"/>
<sequence length="210" mass="23390">MRKMRWKWPDTAPAPGSWCWSLWGPCALMASSSSSTGCLSAVYAGLARGLGYCLLDDSDQVSFFIHHWARYLWDLADQAFHRLTALDAIVPCSTLHGAHSAGLPLPTQAYRRHFYGDNLIDVKVPSLLKLLLKEPSACFALHAMHKQYILLHNMVAAHNMVRVTVSRGHHAGESVPVTKTALPDPRQLVCSILYPKPTEFHLYCDARQGP</sequence>
<dbReference type="Proteomes" id="UP000050525">
    <property type="component" value="Unassembled WGS sequence"/>
</dbReference>
<accession>A0A151PJ23</accession>
<evidence type="ECO:0000313" key="3">
    <source>
        <dbReference type="Proteomes" id="UP000050525"/>
    </source>
</evidence>
<feature type="chain" id="PRO_5007587093" evidence="1">
    <location>
        <begin position="34"/>
        <end position="210"/>
    </location>
</feature>
<comment type="caution">
    <text evidence="2">The sequence shown here is derived from an EMBL/GenBank/DDBJ whole genome shotgun (WGS) entry which is preliminary data.</text>
</comment>
<keyword evidence="1" id="KW-0732">Signal</keyword>
<evidence type="ECO:0000313" key="2">
    <source>
        <dbReference type="EMBL" id="KYO49058.1"/>
    </source>
</evidence>
<keyword evidence="3" id="KW-1185">Reference proteome</keyword>
<protein>
    <submittedName>
        <fullName evidence="2">Cation-transporting ATPase 13A3</fullName>
    </submittedName>
</protein>
<gene>
    <name evidence="2" type="ORF">Y1Q_0006505</name>
</gene>
<dbReference type="EMBL" id="AKHW03000116">
    <property type="protein sequence ID" value="KYO49058.1"/>
    <property type="molecule type" value="Genomic_DNA"/>
</dbReference>
<dbReference type="AlphaFoldDB" id="A0A151PJ23"/>
<name>A0A151PJ23_ALLMI</name>
<feature type="signal peptide" evidence="1">
    <location>
        <begin position="1"/>
        <end position="33"/>
    </location>
</feature>
<proteinExistence type="predicted"/>
<reference evidence="2 3" key="1">
    <citation type="journal article" date="2012" name="Genome Biol.">
        <title>Sequencing three crocodilian genomes to illuminate the evolution of archosaurs and amniotes.</title>
        <authorList>
            <person name="St John J.A."/>
            <person name="Braun E.L."/>
            <person name="Isberg S.R."/>
            <person name="Miles L.G."/>
            <person name="Chong A.Y."/>
            <person name="Gongora J."/>
            <person name="Dalzell P."/>
            <person name="Moran C."/>
            <person name="Bed'hom B."/>
            <person name="Abzhanov A."/>
            <person name="Burgess S.C."/>
            <person name="Cooksey A.M."/>
            <person name="Castoe T.A."/>
            <person name="Crawford N.G."/>
            <person name="Densmore L.D."/>
            <person name="Drew J.C."/>
            <person name="Edwards S.V."/>
            <person name="Faircloth B.C."/>
            <person name="Fujita M.K."/>
            <person name="Greenwold M.J."/>
            <person name="Hoffmann F.G."/>
            <person name="Howard J.M."/>
            <person name="Iguchi T."/>
            <person name="Janes D.E."/>
            <person name="Khan S.Y."/>
            <person name="Kohno S."/>
            <person name="de Koning A.J."/>
            <person name="Lance S.L."/>
            <person name="McCarthy F.M."/>
            <person name="McCormack J.E."/>
            <person name="Merchant M.E."/>
            <person name="Peterson D.G."/>
            <person name="Pollock D.D."/>
            <person name="Pourmand N."/>
            <person name="Raney B.J."/>
            <person name="Roessler K.A."/>
            <person name="Sanford J.R."/>
            <person name="Sawyer R.H."/>
            <person name="Schmidt C.J."/>
            <person name="Triplett E.W."/>
            <person name="Tuberville T.D."/>
            <person name="Venegas-Anaya M."/>
            <person name="Howard J.T."/>
            <person name="Jarvis E.D."/>
            <person name="Guillette L.J.Jr."/>
            <person name="Glenn T.C."/>
            <person name="Green R.E."/>
            <person name="Ray D.A."/>
        </authorList>
    </citation>
    <scope>NUCLEOTIDE SEQUENCE [LARGE SCALE GENOMIC DNA]</scope>
    <source>
        <strain evidence="2">KSC_2009_1</strain>
    </source>
</reference>